<feature type="transmembrane region" description="Helical" evidence="1">
    <location>
        <begin position="104"/>
        <end position="125"/>
    </location>
</feature>
<protein>
    <submittedName>
        <fullName evidence="2">Uncharacterized protein</fullName>
    </submittedName>
</protein>
<keyword evidence="1" id="KW-1133">Transmembrane helix</keyword>
<dbReference type="OrthoDB" id="3038990at2759"/>
<keyword evidence="1" id="KW-0472">Membrane</keyword>
<evidence type="ECO:0000256" key="1">
    <source>
        <dbReference type="SAM" id="Phobius"/>
    </source>
</evidence>
<proteinExistence type="predicted"/>
<dbReference type="Proteomes" id="UP000772434">
    <property type="component" value="Unassembled WGS sequence"/>
</dbReference>
<sequence length="187" mass="20958">MIAVILAVIIFNFIAIVFTLFQFFIRVKVIYCEGSRLKTGIFLALWVFASGGASFTVYSVGHSKCTNHDPADTGYWIRMSLPVIAILIYDSCVFLAISYRIYRLSLLFIALILGQISLLWTVILYQKGGRNGEADLLAEIQGKGADPCGKGASVLDSSNLARWPVLLFNKRNNWRRDTWPVVEQLNS</sequence>
<keyword evidence="1" id="KW-0812">Transmembrane</keyword>
<feature type="transmembrane region" description="Helical" evidence="1">
    <location>
        <begin position="37"/>
        <end position="55"/>
    </location>
</feature>
<feature type="transmembrane region" description="Helical" evidence="1">
    <location>
        <begin position="6"/>
        <end position="25"/>
    </location>
</feature>
<gene>
    <name evidence="2" type="ORF">BDP27DRAFT_1403695</name>
</gene>
<feature type="transmembrane region" description="Helical" evidence="1">
    <location>
        <begin position="75"/>
        <end position="97"/>
    </location>
</feature>
<accession>A0A9P5PSC8</accession>
<evidence type="ECO:0000313" key="2">
    <source>
        <dbReference type="EMBL" id="KAF9067632.1"/>
    </source>
</evidence>
<reference evidence="2" key="1">
    <citation type="submission" date="2020-11" db="EMBL/GenBank/DDBJ databases">
        <authorList>
            <consortium name="DOE Joint Genome Institute"/>
            <person name="Ahrendt S."/>
            <person name="Riley R."/>
            <person name="Andreopoulos W."/>
            <person name="Labutti K."/>
            <person name="Pangilinan J."/>
            <person name="Ruiz-Duenas F.J."/>
            <person name="Barrasa J.M."/>
            <person name="Sanchez-Garcia M."/>
            <person name="Camarero S."/>
            <person name="Miyauchi S."/>
            <person name="Serrano A."/>
            <person name="Linde D."/>
            <person name="Babiker R."/>
            <person name="Drula E."/>
            <person name="Ayuso-Fernandez I."/>
            <person name="Pacheco R."/>
            <person name="Padilla G."/>
            <person name="Ferreira P."/>
            <person name="Barriuso J."/>
            <person name="Kellner H."/>
            <person name="Castanera R."/>
            <person name="Alfaro M."/>
            <person name="Ramirez L."/>
            <person name="Pisabarro A.G."/>
            <person name="Kuo A."/>
            <person name="Tritt A."/>
            <person name="Lipzen A."/>
            <person name="He G."/>
            <person name="Yan M."/>
            <person name="Ng V."/>
            <person name="Cullen D."/>
            <person name="Martin F."/>
            <person name="Rosso M.-N."/>
            <person name="Henrissat B."/>
            <person name="Hibbett D."/>
            <person name="Martinez A.T."/>
            <person name="Grigoriev I.V."/>
        </authorList>
    </citation>
    <scope>NUCLEOTIDE SEQUENCE</scope>
    <source>
        <strain evidence="2">AH 40177</strain>
    </source>
</reference>
<name>A0A9P5PSC8_9AGAR</name>
<comment type="caution">
    <text evidence="2">The sequence shown here is derived from an EMBL/GenBank/DDBJ whole genome shotgun (WGS) entry which is preliminary data.</text>
</comment>
<dbReference type="AlphaFoldDB" id="A0A9P5PSC8"/>
<dbReference type="EMBL" id="JADNRY010000070">
    <property type="protein sequence ID" value="KAF9067632.1"/>
    <property type="molecule type" value="Genomic_DNA"/>
</dbReference>
<evidence type="ECO:0000313" key="3">
    <source>
        <dbReference type="Proteomes" id="UP000772434"/>
    </source>
</evidence>
<keyword evidence="3" id="KW-1185">Reference proteome</keyword>
<organism evidence="2 3">
    <name type="scientific">Rhodocollybia butyracea</name>
    <dbReference type="NCBI Taxonomy" id="206335"/>
    <lineage>
        <taxon>Eukaryota</taxon>
        <taxon>Fungi</taxon>
        <taxon>Dikarya</taxon>
        <taxon>Basidiomycota</taxon>
        <taxon>Agaricomycotina</taxon>
        <taxon>Agaricomycetes</taxon>
        <taxon>Agaricomycetidae</taxon>
        <taxon>Agaricales</taxon>
        <taxon>Marasmiineae</taxon>
        <taxon>Omphalotaceae</taxon>
        <taxon>Rhodocollybia</taxon>
    </lineage>
</organism>